<sequence length="143" mass="15660">MMWLMPCKPDQATRPVTLRVANQDVQTSLLLQGCEASNMQFTFGQMVVPQGLTASDAIRAWRLASVAPLEAASTDVLVQTWAIQGAHAQTPPERAQVMIGTHQVQWVWFADGNKIYQAAVYGKAKDKGLPEAAETYFSGIKLP</sequence>
<proteinExistence type="predicted"/>
<keyword evidence="2" id="KW-1185">Reference proteome</keyword>
<reference evidence="1 2" key="1">
    <citation type="submission" date="2017-04" db="EMBL/GenBank/DDBJ databases">
        <title>Unexpected and diverse lifestyles within the genus Limnohabitans.</title>
        <authorList>
            <person name="Kasalicky V."/>
            <person name="Mehrshad M."/>
            <person name="Andrei S.-A."/>
            <person name="Salcher M."/>
            <person name="Kratochvilova H."/>
            <person name="Simek K."/>
            <person name="Ghai R."/>
        </authorList>
    </citation>
    <scope>NUCLEOTIDE SEQUENCE [LARGE SCALE GENOMIC DNA]</scope>
    <source>
        <strain evidence="1 2">MWH-C5</strain>
    </source>
</reference>
<organism evidence="1 2">
    <name type="scientific">Limnohabitans curvus</name>
    <dbReference type="NCBI Taxonomy" id="323423"/>
    <lineage>
        <taxon>Bacteria</taxon>
        <taxon>Pseudomonadati</taxon>
        <taxon>Pseudomonadota</taxon>
        <taxon>Betaproteobacteria</taxon>
        <taxon>Burkholderiales</taxon>
        <taxon>Comamonadaceae</taxon>
        <taxon>Limnohabitans</taxon>
    </lineage>
</organism>
<protein>
    <submittedName>
        <fullName evidence="1">Uncharacterized protein</fullName>
    </submittedName>
</protein>
<comment type="caution">
    <text evidence="1">The sequence shown here is derived from an EMBL/GenBank/DDBJ whole genome shotgun (WGS) entry which is preliminary data.</text>
</comment>
<dbReference type="AlphaFoldDB" id="A0A315ERW8"/>
<dbReference type="Proteomes" id="UP000251341">
    <property type="component" value="Unassembled WGS sequence"/>
</dbReference>
<evidence type="ECO:0000313" key="2">
    <source>
        <dbReference type="Proteomes" id="UP000251341"/>
    </source>
</evidence>
<accession>A0A315ERW8</accession>
<evidence type="ECO:0000313" key="1">
    <source>
        <dbReference type="EMBL" id="PUE59525.1"/>
    </source>
</evidence>
<gene>
    <name evidence="1" type="ORF">B9Z44_08030</name>
</gene>
<name>A0A315ERW8_9BURK</name>
<dbReference type="EMBL" id="NESP01000001">
    <property type="protein sequence ID" value="PUE59525.1"/>
    <property type="molecule type" value="Genomic_DNA"/>
</dbReference>